<dbReference type="EMBL" id="WSRQ01000041">
    <property type="protein sequence ID" value="MVX65909.1"/>
    <property type="molecule type" value="Genomic_DNA"/>
</dbReference>
<evidence type="ECO:0000313" key="2">
    <source>
        <dbReference type="Proteomes" id="UP000656077"/>
    </source>
</evidence>
<organism evidence="1 2">
    <name type="scientific">Clostridium chromiireducens</name>
    <dbReference type="NCBI Taxonomy" id="225345"/>
    <lineage>
        <taxon>Bacteria</taxon>
        <taxon>Bacillati</taxon>
        <taxon>Bacillota</taxon>
        <taxon>Clostridia</taxon>
        <taxon>Eubacteriales</taxon>
        <taxon>Clostridiaceae</taxon>
        <taxon>Clostridium</taxon>
    </lineage>
</organism>
<reference evidence="1" key="1">
    <citation type="submission" date="2019-12" db="EMBL/GenBank/DDBJ databases">
        <title>Microbes associate with the intestines of laboratory mice.</title>
        <authorList>
            <person name="Navarre W."/>
            <person name="Wong E."/>
        </authorList>
    </citation>
    <scope>NUCLEOTIDE SEQUENCE</scope>
    <source>
        <strain evidence="1">NM79_F5</strain>
    </source>
</reference>
<evidence type="ECO:0000313" key="1">
    <source>
        <dbReference type="EMBL" id="MVX65909.1"/>
    </source>
</evidence>
<sequence length="191" mass="22261">MKKYEAAISDTDILINLAKVDRLDILELVFSKIIIPHFVYDVELRRRAQSLFCKIEQEVNRKDSIFEVIDRKEDFVLNKLAKPTIDEYKKYVGPGESECAGYAEAFRIPIIISDNSTEFQWMNDRYIMLTHIDILVICTRFKLLSDMEADKIYSDINNLLTHPSSITFDTRYIRSLKAISNKGWDEPLGLK</sequence>
<dbReference type="Pfam" id="PF11848">
    <property type="entry name" value="DUF3368"/>
    <property type="match status" value="1"/>
</dbReference>
<dbReference type="AlphaFoldDB" id="A0A964RQ27"/>
<evidence type="ECO:0008006" key="3">
    <source>
        <dbReference type="Google" id="ProtNLM"/>
    </source>
</evidence>
<protein>
    <recommendedName>
        <fullName evidence="3">PIN domain-containing protein</fullName>
    </recommendedName>
</protein>
<gene>
    <name evidence="1" type="ORF">GKZ28_19715</name>
</gene>
<comment type="caution">
    <text evidence="1">The sequence shown here is derived from an EMBL/GenBank/DDBJ whole genome shotgun (WGS) entry which is preliminary data.</text>
</comment>
<accession>A0A964RQ27</accession>
<dbReference type="RefSeq" id="WP_160360568.1">
    <property type="nucleotide sequence ID" value="NZ_WSRQ01000041.1"/>
</dbReference>
<proteinExistence type="predicted"/>
<dbReference type="Proteomes" id="UP000656077">
    <property type="component" value="Unassembled WGS sequence"/>
</dbReference>
<name>A0A964RQ27_9CLOT</name>
<dbReference type="InterPro" id="IPR021799">
    <property type="entry name" value="PIN-like_prokaryotic"/>
</dbReference>